<dbReference type="EMBL" id="MK814699">
    <property type="protein sequence ID" value="QCI07581.1"/>
    <property type="molecule type" value="Genomic_DNA"/>
</dbReference>
<dbReference type="PANTHER" id="PTHR33926:SF4">
    <property type="entry name" value="PROTEIN TIC 22, CHLOROPLASTIC"/>
    <property type="match status" value="1"/>
</dbReference>
<keyword evidence="2" id="KW-0150">Chloroplast</keyword>
<dbReference type="InterPro" id="IPR007378">
    <property type="entry name" value="Tic22-like"/>
</dbReference>
<proteinExistence type="predicted"/>
<evidence type="ECO:0000256" key="3">
    <source>
        <dbReference type="ARBA" id="ARBA00022640"/>
    </source>
</evidence>
<evidence type="ECO:0000256" key="2">
    <source>
        <dbReference type="ARBA" id="ARBA00022528"/>
    </source>
</evidence>
<dbReference type="GO" id="GO:0009507">
    <property type="term" value="C:chloroplast"/>
    <property type="evidence" value="ECO:0007669"/>
    <property type="project" value="UniProtKB-SubCell"/>
</dbReference>
<dbReference type="GO" id="GO:0015031">
    <property type="term" value="P:protein transport"/>
    <property type="evidence" value="ECO:0007669"/>
    <property type="project" value="InterPro"/>
</dbReference>
<protein>
    <submittedName>
        <fullName evidence="4">Uncharacterized protein</fullName>
    </submittedName>
</protein>
<evidence type="ECO:0000256" key="1">
    <source>
        <dbReference type="ARBA" id="ARBA00004229"/>
    </source>
</evidence>
<comment type="subcellular location">
    <subcellularLocation>
        <location evidence="1">Plastid</location>
        <location evidence="1">Chloroplast</location>
    </subcellularLocation>
</comment>
<reference evidence="4" key="2">
    <citation type="submission" date="2019-04" db="EMBL/GenBank/DDBJ databases">
        <authorList>
            <person name="Pasella M."/>
        </authorList>
    </citation>
    <scope>NUCLEOTIDE SEQUENCE</scope>
    <source>
        <strain evidence="4">PD2930</strain>
    </source>
</reference>
<sequence>MILLYNTLENYYLQYNESSYVSLRTNKQKSYHQLSSNKLKYQKFAPILISKFNRYLYKSCNKLIKINTNDKFIIRNLWNKFINQYWQETIFISTTNSLSDNYINKLKISGLSIYKDDDYKKFLLEFSKSLINGKIYVDIKNSIDDKHFVLNSPLIIHNKDIYVKYIWRKGFNWHISLLYSKYLLTKNSLLTNANHIKTQNIEFNSLPIFTITNQSNQIIMSESSEQILLQKDFLCSLSQYYRKYLGNNSYIKKSYVGLLFIDPDDAREYKEYIEYNHRQSNKNSKLNFFISHLTLYRKLVSNKLYNTEFRLIPDLKEVSDLLNKYQYYCNVSFHKKQFYGKKYFQGQPVYVIQPLLIKNKNTNKKELVDYCYFLPQKNQSIKCTPLFMNYQTAVNAWNKFRDEYSYYGLPKKPSLNVSSLENFFKDFKTHNNNTNIIFIPSTQAYKAVKQQKQIKNSVHITEVFINKSIYVKKIVEKIIWSLTSRQPINW</sequence>
<dbReference type="AlphaFoldDB" id="A0A4D6WY00"/>
<evidence type="ECO:0000313" key="4">
    <source>
        <dbReference type="EMBL" id="QCI07581.1"/>
    </source>
</evidence>
<accession>A0A4D6WY00</accession>
<name>A0A4D6WY00_9FLOR</name>
<gene>
    <name evidence="4" type="primary">ycf80</name>
</gene>
<dbReference type="PANTHER" id="PTHR33926">
    <property type="entry name" value="PROTEIN TIC 22, CHLOROPLASTIC"/>
    <property type="match status" value="1"/>
</dbReference>
<reference evidence="4" key="1">
    <citation type="journal article" date="2019" name="Mol. Phylogenet. Evol.">
        <title>Morphological evolution and classification of the red algal order Ceramiales inferred using plastid phylogenomics.</title>
        <authorList>
            <person name="Diaz-Tapia P."/>
            <person name="Pasella M.M."/>
            <person name="Verbruggen H."/>
            <person name="Maggs C.A."/>
        </authorList>
    </citation>
    <scope>NUCLEOTIDE SEQUENCE</scope>
    <source>
        <strain evidence="4">PD2930</strain>
    </source>
</reference>
<geneLocation type="plastid" evidence="4"/>
<dbReference type="Pfam" id="PF04278">
    <property type="entry name" value="Tic22"/>
    <property type="match status" value="1"/>
</dbReference>
<organism evidence="4">
    <name type="scientific">Nitophyllum punctatum</name>
    <dbReference type="NCBI Taxonomy" id="158729"/>
    <lineage>
        <taxon>Eukaryota</taxon>
        <taxon>Rhodophyta</taxon>
        <taxon>Florideophyceae</taxon>
        <taxon>Rhodymeniophycidae</taxon>
        <taxon>Ceramiales</taxon>
        <taxon>Delesseriaceae</taxon>
        <taxon>Nitophylloideae</taxon>
        <taxon>Nitophyllum</taxon>
    </lineage>
</organism>
<keyword evidence="3 4" id="KW-0934">Plastid</keyword>